<name>A0AAV1TNC4_9STRA</name>
<evidence type="ECO:0000313" key="3">
    <source>
        <dbReference type="Proteomes" id="UP001162060"/>
    </source>
</evidence>
<feature type="region of interest" description="Disordered" evidence="1">
    <location>
        <begin position="1"/>
        <end position="55"/>
    </location>
</feature>
<organism evidence="2 3">
    <name type="scientific">Peronospora matthiolae</name>
    <dbReference type="NCBI Taxonomy" id="2874970"/>
    <lineage>
        <taxon>Eukaryota</taxon>
        <taxon>Sar</taxon>
        <taxon>Stramenopiles</taxon>
        <taxon>Oomycota</taxon>
        <taxon>Peronosporomycetes</taxon>
        <taxon>Peronosporales</taxon>
        <taxon>Peronosporaceae</taxon>
        <taxon>Peronospora</taxon>
    </lineage>
</organism>
<feature type="compositionally biased region" description="Basic and acidic residues" evidence="1">
    <location>
        <begin position="34"/>
        <end position="55"/>
    </location>
</feature>
<gene>
    <name evidence="2" type="ORF">PM001_LOCUS7938</name>
</gene>
<accession>A0AAV1TNC4</accession>
<evidence type="ECO:0000313" key="2">
    <source>
        <dbReference type="EMBL" id="CAK7922767.1"/>
    </source>
</evidence>
<dbReference type="EMBL" id="CAKLBY020000066">
    <property type="protein sequence ID" value="CAK7922767.1"/>
    <property type="molecule type" value="Genomic_DNA"/>
</dbReference>
<dbReference type="AlphaFoldDB" id="A0AAV1TNC4"/>
<protein>
    <submittedName>
        <fullName evidence="2">Uncharacterized protein</fullName>
    </submittedName>
</protein>
<dbReference type="Proteomes" id="UP001162060">
    <property type="component" value="Unassembled WGS sequence"/>
</dbReference>
<proteinExistence type="predicted"/>
<evidence type="ECO:0000256" key="1">
    <source>
        <dbReference type="SAM" id="MobiDB-lite"/>
    </source>
</evidence>
<reference evidence="2" key="1">
    <citation type="submission" date="2024-01" db="EMBL/GenBank/DDBJ databases">
        <authorList>
            <person name="Webb A."/>
        </authorList>
    </citation>
    <scope>NUCLEOTIDE SEQUENCE</scope>
    <source>
        <strain evidence="2">Pm1</strain>
    </source>
</reference>
<feature type="compositionally biased region" description="Polar residues" evidence="1">
    <location>
        <begin position="1"/>
        <end position="12"/>
    </location>
</feature>
<comment type="caution">
    <text evidence="2">The sequence shown here is derived from an EMBL/GenBank/DDBJ whole genome shotgun (WGS) entry which is preliminary data.</text>
</comment>
<sequence length="55" mass="6011">MQYDAQNGQQQRVMKACDRDDLGEETAPAAGELVTRDDDGGVHDGFGDLEKSKKL</sequence>